<dbReference type="EMBL" id="SLXV01000004">
    <property type="protein sequence ID" value="TCP70054.1"/>
    <property type="molecule type" value="Genomic_DNA"/>
</dbReference>
<proteinExistence type="predicted"/>
<sequence length="80" mass="9396">MLQLEDKMKELKVRIETAREQRTRAEGKLENLEKQEAELLNELEQLGVKPEELEEEIGRLEREIQRGIQEVNDLLPKGLT</sequence>
<feature type="coiled-coil region" evidence="1">
    <location>
        <begin position="1"/>
        <end position="70"/>
    </location>
</feature>
<keyword evidence="3" id="KW-1185">Reference proteome</keyword>
<gene>
    <name evidence="2" type="ORF">EDD57_10433</name>
</gene>
<protein>
    <submittedName>
        <fullName evidence="2">Uncharacterized protein</fullName>
    </submittedName>
</protein>
<dbReference type="Proteomes" id="UP000294746">
    <property type="component" value="Unassembled WGS sequence"/>
</dbReference>
<accession>A0A4R2S2P1</accession>
<organism evidence="2 3">
    <name type="scientific">Baia soyae</name>
    <dbReference type="NCBI Taxonomy" id="1544746"/>
    <lineage>
        <taxon>Bacteria</taxon>
        <taxon>Bacillati</taxon>
        <taxon>Bacillota</taxon>
        <taxon>Bacilli</taxon>
        <taxon>Bacillales</taxon>
        <taxon>Thermoactinomycetaceae</taxon>
        <taxon>Baia</taxon>
    </lineage>
</organism>
<keyword evidence="1" id="KW-0175">Coiled coil</keyword>
<name>A0A4R2S2P1_9BACL</name>
<comment type="caution">
    <text evidence="2">The sequence shown here is derived from an EMBL/GenBank/DDBJ whole genome shotgun (WGS) entry which is preliminary data.</text>
</comment>
<dbReference type="AlphaFoldDB" id="A0A4R2S2P1"/>
<dbReference type="Gene3D" id="1.20.5.170">
    <property type="match status" value="1"/>
</dbReference>
<evidence type="ECO:0000256" key="1">
    <source>
        <dbReference type="SAM" id="Coils"/>
    </source>
</evidence>
<evidence type="ECO:0000313" key="3">
    <source>
        <dbReference type="Proteomes" id="UP000294746"/>
    </source>
</evidence>
<evidence type="ECO:0000313" key="2">
    <source>
        <dbReference type="EMBL" id="TCP70054.1"/>
    </source>
</evidence>
<reference evidence="2 3" key="1">
    <citation type="submission" date="2019-03" db="EMBL/GenBank/DDBJ databases">
        <title>Genomic Encyclopedia of Type Strains, Phase IV (KMG-IV): sequencing the most valuable type-strain genomes for metagenomic binning, comparative biology and taxonomic classification.</title>
        <authorList>
            <person name="Goeker M."/>
        </authorList>
    </citation>
    <scope>NUCLEOTIDE SEQUENCE [LARGE SCALE GENOMIC DNA]</scope>
    <source>
        <strain evidence="2 3">DSM 46831</strain>
    </source>
</reference>
<dbReference type="RefSeq" id="WP_131847847.1">
    <property type="nucleotide sequence ID" value="NZ_SLXV01000004.1"/>
</dbReference>